<feature type="region of interest" description="Disordered" evidence="2">
    <location>
        <begin position="86"/>
        <end position="105"/>
    </location>
</feature>
<name>A0A8H7PEZ6_MORIS</name>
<dbReference type="AlphaFoldDB" id="A0A8H7PEZ6"/>
<organism evidence="3 4">
    <name type="scientific">Mortierella isabellina</name>
    <name type="common">Filamentous fungus</name>
    <name type="synonym">Umbelopsis isabellina</name>
    <dbReference type="NCBI Taxonomy" id="91625"/>
    <lineage>
        <taxon>Eukaryota</taxon>
        <taxon>Fungi</taxon>
        <taxon>Fungi incertae sedis</taxon>
        <taxon>Mucoromycota</taxon>
        <taxon>Mucoromycotina</taxon>
        <taxon>Umbelopsidomycetes</taxon>
        <taxon>Umbelopsidales</taxon>
        <taxon>Umbelopsidaceae</taxon>
        <taxon>Umbelopsis</taxon>
    </lineage>
</organism>
<sequence>MPAMQQQQQSQQNDMLGQDRAFPSPMTNSSLDSPPGHGEAKNIMQPFPHMGASQPPHGSGSTSRMYENSYTSQSSQTQPRQIVFKQHRPRQESQDNTWQVGSVDSNGSSYGALGGDNIVSPGSGSAFEDEAQQKKYVGYAKNQGWGRRKMTRLYYAKGVWANLIFNFGFAISQELGSLLPDYDASKSNKGSILKNSVEHIQMLQNDVAVYQNRIHELESLVDSYRTRFGDVNYGGAGTANNQHLMQAQSMSIPSGHPLDMSQTAIPTSQPYRTR</sequence>
<feature type="coiled-coil region" evidence="1">
    <location>
        <begin position="200"/>
        <end position="227"/>
    </location>
</feature>
<dbReference type="Gene3D" id="4.10.280.10">
    <property type="entry name" value="Helix-loop-helix DNA-binding domain"/>
    <property type="match status" value="1"/>
</dbReference>
<feature type="compositionally biased region" description="Low complexity" evidence="2">
    <location>
        <begin position="1"/>
        <end position="12"/>
    </location>
</feature>
<dbReference type="InterPro" id="IPR036638">
    <property type="entry name" value="HLH_DNA-bd_sf"/>
</dbReference>
<proteinExistence type="predicted"/>
<dbReference type="GO" id="GO:0046983">
    <property type="term" value="F:protein dimerization activity"/>
    <property type="evidence" value="ECO:0007669"/>
    <property type="project" value="InterPro"/>
</dbReference>
<gene>
    <name evidence="3" type="ORF">INT43_000010</name>
</gene>
<keyword evidence="4" id="KW-1185">Reference proteome</keyword>
<reference evidence="3" key="1">
    <citation type="submission" date="2020-12" db="EMBL/GenBank/DDBJ databases">
        <title>Metabolic potential, ecology and presence of endohyphal bacteria is reflected in genomic diversity of Mucoromycotina.</title>
        <authorList>
            <person name="Muszewska A."/>
            <person name="Okrasinska A."/>
            <person name="Steczkiewicz K."/>
            <person name="Drgas O."/>
            <person name="Orlowska M."/>
            <person name="Perlinska-Lenart U."/>
            <person name="Aleksandrzak-Piekarczyk T."/>
            <person name="Szatraj K."/>
            <person name="Zielenkiewicz U."/>
            <person name="Pilsyk S."/>
            <person name="Malc E."/>
            <person name="Mieczkowski P."/>
            <person name="Kruszewska J.S."/>
            <person name="Biernat P."/>
            <person name="Pawlowska J."/>
        </authorList>
    </citation>
    <scope>NUCLEOTIDE SEQUENCE</scope>
    <source>
        <strain evidence="3">WA0000067209</strain>
    </source>
</reference>
<feature type="compositionally biased region" description="Polar residues" evidence="2">
    <location>
        <begin position="94"/>
        <end position="105"/>
    </location>
</feature>
<evidence type="ECO:0000313" key="4">
    <source>
        <dbReference type="Proteomes" id="UP000654370"/>
    </source>
</evidence>
<dbReference type="SUPFAM" id="SSF47459">
    <property type="entry name" value="HLH, helix-loop-helix DNA-binding domain"/>
    <property type="match status" value="1"/>
</dbReference>
<feature type="compositionally biased region" description="Polar residues" evidence="2">
    <location>
        <begin position="260"/>
        <end position="274"/>
    </location>
</feature>
<feature type="region of interest" description="Disordered" evidence="2">
    <location>
        <begin position="251"/>
        <end position="274"/>
    </location>
</feature>
<feature type="compositionally biased region" description="Polar residues" evidence="2">
    <location>
        <begin position="59"/>
        <end position="80"/>
    </location>
</feature>
<evidence type="ECO:0000256" key="1">
    <source>
        <dbReference type="SAM" id="Coils"/>
    </source>
</evidence>
<dbReference type="Proteomes" id="UP000654370">
    <property type="component" value="Unassembled WGS sequence"/>
</dbReference>
<comment type="caution">
    <text evidence="3">The sequence shown here is derived from an EMBL/GenBank/DDBJ whole genome shotgun (WGS) entry which is preliminary data.</text>
</comment>
<evidence type="ECO:0000256" key="2">
    <source>
        <dbReference type="SAM" id="MobiDB-lite"/>
    </source>
</evidence>
<dbReference type="EMBL" id="JAEPQZ010000016">
    <property type="protein sequence ID" value="KAG2172663.1"/>
    <property type="molecule type" value="Genomic_DNA"/>
</dbReference>
<feature type="region of interest" description="Disordered" evidence="2">
    <location>
        <begin position="1"/>
        <end position="81"/>
    </location>
</feature>
<dbReference type="OrthoDB" id="690068at2759"/>
<keyword evidence="1" id="KW-0175">Coiled coil</keyword>
<evidence type="ECO:0000313" key="3">
    <source>
        <dbReference type="EMBL" id="KAG2172663.1"/>
    </source>
</evidence>
<accession>A0A8H7PEZ6</accession>
<protein>
    <recommendedName>
        <fullName evidence="5">BHLH domain-containing protein</fullName>
    </recommendedName>
</protein>
<evidence type="ECO:0008006" key="5">
    <source>
        <dbReference type="Google" id="ProtNLM"/>
    </source>
</evidence>